<dbReference type="EMBL" id="LT594323">
    <property type="protein sequence ID" value="SBT43796.1"/>
    <property type="molecule type" value="Genomic_DNA"/>
</dbReference>
<dbReference type="InterPro" id="IPR009081">
    <property type="entry name" value="PP-bd_ACP"/>
</dbReference>
<evidence type="ECO:0000259" key="10">
    <source>
        <dbReference type="PROSITE" id="PS52004"/>
    </source>
</evidence>
<dbReference type="Gene3D" id="3.40.47.10">
    <property type="match status" value="1"/>
</dbReference>
<dbReference type="SUPFAM" id="SSF55048">
    <property type="entry name" value="Probable ACP-binding domain of malonyl-CoA ACP transacylase"/>
    <property type="match status" value="1"/>
</dbReference>
<protein>
    <submittedName>
        <fullName evidence="11">Acyl transferase domain-containing protein</fullName>
    </submittedName>
</protein>
<evidence type="ECO:0000256" key="8">
    <source>
        <dbReference type="SAM" id="MobiDB-lite"/>
    </source>
</evidence>
<dbReference type="SUPFAM" id="SSF51735">
    <property type="entry name" value="NAD(P)-binding Rossmann-fold domains"/>
    <property type="match status" value="2"/>
</dbReference>
<evidence type="ECO:0000256" key="4">
    <source>
        <dbReference type="ARBA" id="ARBA00022679"/>
    </source>
</evidence>
<dbReference type="SMART" id="SM00822">
    <property type="entry name" value="PKS_KR"/>
    <property type="match status" value="1"/>
</dbReference>
<dbReference type="CDD" id="cd00833">
    <property type="entry name" value="PKS"/>
    <property type="match status" value="1"/>
</dbReference>
<dbReference type="Pfam" id="PF08659">
    <property type="entry name" value="KR"/>
    <property type="match status" value="1"/>
</dbReference>
<dbReference type="CDD" id="cd08952">
    <property type="entry name" value="KR_1_SDR_x"/>
    <property type="match status" value="1"/>
</dbReference>
<dbReference type="Gene3D" id="3.30.70.3290">
    <property type="match status" value="1"/>
</dbReference>
<dbReference type="PATRIC" id="fig|261654.4.peg.2502"/>
<dbReference type="InterPro" id="IPR057326">
    <property type="entry name" value="KR_dom"/>
</dbReference>
<dbReference type="InterPro" id="IPR032821">
    <property type="entry name" value="PKS_assoc"/>
</dbReference>
<dbReference type="SMART" id="SM00827">
    <property type="entry name" value="PKS_AT"/>
    <property type="match status" value="1"/>
</dbReference>
<dbReference type="GO" id="GO:0004315">
    <property type="term" value="F:3-oxoacyl-[acyl-carrier-protein] synthase activity"/>
    <property type="evidence" value="ECO:0007669"/>
    <property type="project" value="InterPro"/>
</dbReference>
<dbReference type="SMART" id="SM00823">
    <property type="entry name" value="PKS_PP"/>
    <property type="match status" value="1"/>
</dbReference>
<dbReference type="PROSITE" id="PS52004">
    <property type="entry name" value="KS3_2"/>
    <property type="match status" value="1"/>
</dbReference>
<proteinExistence type="predicted"/>
<dbReference type="InterPro" id="IPR016035">
    <property type="entry name" value="Acyl_Trfase/lysoPLipase"/>
</dbReference>
<dbReference type="GO" id="GO:0033068">
    <property type="term" value="P:macrolide biosynthetic process"/>
    <property type="evidence" value="ECO:0007669"/>
    <property type="project" value="UniProtKB-ARBA"/>
</dbReference>
<evidence type="ECO:0000256" key="3">
    <source>
        <dbReference type="ARBA" id="ARBA00022553"/>
    </source>
</evidence>
<keyword evidence="12" id="KW-1185">Reference proteome</keyword>
<dbReference type="STRING" id="261654.GA0070611_2462"/>
<dbReference type="FunFam" id="3.40.47.10:FF:000019">
    <property type="entry name" value="Polyketide synthase type I"/>
    <property type="match status" value="1"/>
</dbReference>
<keyword evidence="3" id="KW-0597">Phosphoprotein</keyword>
<dbReference type="GO" id="GO:0004312">
    <property type="term" value="F:fatty acid synthase activity"/>
    <property type="evidence" value="ECO:0007669"/>
    <property type="project" value="TreeGrafter"/>
</dbReference>
<evidence type="ECO:0000256" key="2">
    <source>
        <dbReference type="ARBA" id="ARBA00022450"/>
    </source>
</evidence>
<dbReference type="InterPro" id="IPR014030">
    <property type="entry name" value="Ketoacyl_synth_N"/>
</dbReference>
<dbReference type="Pfam" id="PF00698">
    <property type="entry name" value="Acyl_transf_1"/>
    <property type="match status" value="1"/>
</dbReference>
<dbReference type="Pfam" id="PF02801">
    <property type="entry name" value="Ketoacyl-synt_C"/>
    <property type="match status" value="1"/>
</dbReference>
<dbReference type="InterPro" id="IPR020841">
    <property type="entry name" value="PKS_Beta-ketoAc_synthase_dom"/>
</dbReference>
<organism evidence="11 12">
    <name type="scientific">Micromonospora auratinigra</name>
    <dbReference type="NCBI Taxonomy" id="261654"/>
    <lineage>
        <taxon>Bacteria</taxon>
        <taxon>Bacillati</taxon>
        <taxon>Actinomycetota</taxon>
        <taxon>Actinomycetes</taxon>
        <taxon>Micromonosporales</taxon>
        <taxon>Micromonosporaceae</taxon>
        <taxon>Micromonospora</taxon>
    </lineage>
</organism>
<gene>
    <name evidence="11" type="ORF">GA0070611_2462</name>
</gene>
<dbReference type="InterPro" id="IPR020806">
    <property type="entry name" value="PKS_PP-bd"/>
</dbReference>
<dbReference type="InterPro" id="IPR036299">
    <property type="entry name" value="Polyketide_synth_docking_sf"/>
</dbReference>
<dbReference type="Gene3D" id="3.40.50.720">
    <property type="entry name" value="NAD(P)-binding Rossmann-like Domain"/>
    <property type="match status" value="1"/>
</dbReference>
<keyword evidence="6" id="KW-0511">Multifunctional enzyme</keyword>
<evidence type="ECO:0000313" key="11">
    <source>
        <dbReference type="EMBL" id="SBT43796.1"/>
    </source>
</evidence>
<dbReference type="InterPro" id="IPR001227">
    <property type="entry name" value="Ac_transferase_dom_sf"/>
</dbReference>
<feature type="domain" description="Carrier" evidence="9">
    <location>
        <begin position="1432"/>
        <end position="1507"/>
    </location>
</feature>
<dbReference type="SUPFAM" id="SSF53901">
    <property type="entry name" value="Thiolase-like"/>
    <property type="match status" value="1"/>
</dbReference>
<dbReference type="SMART" id="SM00825">
    <property type="entry name" value="PKS_KS"/>
    <property type="match status" value="1"/>
</dbReference>
<dbReference type="PANTHER" id="PTHR43775">
    <property type="entry name" value="FATTY ACID SYNTHASE"/>
    <property type="match status" value="1"/>
</dbReference>
<dbReference type="Gene3D" id="3.40.366.10">
    <property type="entry name" value="Malonyl-Coenzyme A Acyl Carrier Protein, domain 2"/>
    <property type="match status" value="1"/>
</dbReference>
<dbReference type="OrthoDB" id="3406074at2"/>
<dbReference type="Pfam" id="PF00109">
    <property type="entry name" value="ketoacyl-synt"/>
    <property type="match status" value="1"/>
</dbReference>
<dbReference type="FunFam" id="3.40.366.10:FF:000002">
    <property type="entry name" value="Probable polyketide synthase 2"/>
    <property type="match status" value="1"/>
</dbReference>
<evidence type="ECO:0000256" key="1">
    <source>
        <dbReference type="ARBA" id="ARBA00001957"/>
    </source>
</evidence>
<dbReference type="InterPro" id="IPR036736">
    <property type="entry name" value="ACP-like_sf"/>
</dbReference>
<dbReference type="Gene3D" id="1.10.1200.10">
    <property type="entry name" value="ACP-like"/>
    <property type="match status" value="1"/>
</dbReference>
<evidence type="ECO:0000256" key="5">
    <source>
        <dbReference type="ARBA" id="ARBA00023194"/>
    </source>
</evidence>
<dbReference type="GO" id="GO:0031177">
    <property type="term" value="F:phosphopantetheine binding"/>
    <property type="evidence" value="ECO:0007669"/>
    <property type="project" value="InterPro"/>
</dbReference>
<dbReference type="PROSITE" id="PS00012">
    <property type="entry name" value="PHOSPHOPANTETHEINE"/>
    <property type="match status" value="1"/>
</dbReference>
<dbReference type="InterPro" id="IPR015083">
    <property type="entry name" value="NorB/c/GfsB-D-like_docking"/>
</dbReference>
<dbReference type="Pfam" id="PF00550">
    <property type="entry name" value="PP-binding"/>
    <property type="match status" value="1"/>
</dbReference>
<dbReference type="InterPro" id="IPR014043">
    <property type="entry name" value="Acyl_transferase_dom"/>
</dbReference>
<dbReference type="PANTHER" id="PTHR43775:SF51">
    <property type="entry name" value="INACTIVE PHENOLPHTHIOCEROL SYNTHESIS POLYKETIDE SYNTHASE TYPE I PKS1-RELATED"/>
    <property type="match status" value="1"/>
</dbReference>
<evidence type="ECO:0000313" key="12">
    <source>
        <dbReference type="Proteomes" id="UP000199385"/>
    </source>
</evidence>
<dbReference type="InterPro" id="IPR006162">
    <property type="entry name" value="Ppantetheine_attach_site"/>
</dbReference>
<dbReference type="InterPro" id="IPR016039">
    <property type="entry name" value="Thiolase-like"/>
</dbReference>
<keyword evidence="2" id="KW-0596">Phosphopantetheine</keyword>
<dbReference type="SUPFAM" id="SSF52151">
    <property type="entry name" value="FabD/lysophospholipase-like"/>
    <property type="match status" value="1"/>
</dbReference>
<evidence type="ECO:0000256" key="6">
    <source>
        <dbReference type="ARBA" id="ARBA00023268"/>
    </source>
</evidence>
<dbReference type="SMART" id="SM01294">
    <property type="entry name" value="PKS_PP_betabranch"/>
    <property type="match status" value="1"/>
</dbReference>
<dbReference type="InterPro" id="IPR016036">
    <property type="entry name" value="Malonyl_transacylase_ACP-bd"/>
</dbReference>
<feature type="region of interest" description="Disordered" evidence="8">
    <location>
        <begin position="1147"/>
        <end position="1166"/>
    </location>
</feature>
<dbReference type="Proteomes" id="UP000199385">
    <property type="component" value="Chromosome I"/>
</dbReference>
<dbReference type="InterPro" id="IPR050091">
    <property type="entry name" value="PKS_NRPS_Biosynth_Enz"/>
</dbReference>
<dbReference type="GO" id="GO:0006633">
    <property type="term" value="P:fatty acid biosynthetic process"/>
    <property type="evidence" value="ECO:0007669"/>
    <property type="project" value="InterPro"/>
</dbReference>
<dbReference type="SUPFAM" id="SSF101173">
    <property type="entry name" value="Docking domain B of the erythromycin polyketide synthase (DEBS)"/>
    <property type="match status" value="1"/>
</dbReference>
<sequence length="1588" mass="166265">MSNEQKLRDYLRRVTADLHETSERLRDLEDKAAEPIAIVGMGCRYPGGVGSPEALWDLVAAGTDAIAGMPTDRGWDLDRLYHPDPEHPGTSYVREGGFLYDAPAFDPTFFGISPREAAEMDPQQRLFLETSWEALERAGIDPTSLKGSPTAVFTGVVYHDYPNSWGAGSIVSGRLSYTLGLEGPAVTVDTGCSSSLVALHWACQSLRSGESSLAVAGGVTVIGTPDAFVEFSRQRALSSDGRCRSFAATADGTGWAEGAGALVLERLSDARRHGHPVLAVIRGSAINQDGASNGLTAPNGPSQRRVIRAALANARLTAPEVDAVEAHGTGTKLGDPIEAQALFATYGRDRPVDRPLWLGSLKSNIGHSQAAAGVGGVIKMVQAMRHGLLPRTLHVDEPSGEIDWSPGTVRLLTEPVDWPATGRARRCGVSSFGISGTNAHVVLEEAPPAEEADEPATPAVVPWVLSGHTAAALPAQAEQLLAHLDGREVDLAAVGRTLAGRARLDHRAVLVGGTLPQLRAALTALTAGQPSPAAVTGVADADGRVVFVFPGQGAQWVGMAAALLDSSPVFAAHLTRCAAELRAYVDWDLLDVVRGVPGAPSLEWVDVVQPALWAMMVSLAATWRAYGVEPDAVIGHSQGEIAAACVAGGLSLADGARVVTLRSRAIGEKLAGRGGMVSVGLPADRVEERIARWAGDISLAVVNGAGSAVVSGTPEALRELIAELSAEGIRVKQVAVDYASHSAQVETLEHRLLEDLAPINPRTGTIRMLSTVTGDWVDTAGLDARYWYDNLRNTVRFDPAIRALAAQGWTGYVEVSPHPVLGMGMQETLESAERPVVVTGTLRRDDGGLDRLLTSLAELQVRGHHVDWAAALPGTRRADLPTYAFRHERYWIAPTAAGPAPESTPDGGFWDAVERGDVTALADGLGVDAGLAGEVLPGLSTWRSRQRDAATVDGWRYRVRWQPAEVPTGGTLDGTWWVVAPPALTDDDRLRTVVDGLAARGARVETILGGDVTGRPAPAGVLSLLALDDAPDPLGAGLTAGTTATVSLVHALAATDAPARLWCVTSRGVGVNPAEAVPQPAQGALWGLGTVLSLDYPGWWGGLVDLPAEWTPQTTDRLVDVLTGGGEDQVAIRPAGTLARRMVRRPVTGPPERRWRPTGTVLVTGGTGGVGGHVTEWLVGQGAERVVLASRRGPDAPGAAELTARLPQVQVVACDVADRDAVGALVAELGDDLTAVFHAAGVLHPERPLGETSLDDFADVCRAKVRGATHLDGLLADRPLDAFVLFSSGAAVWGSAGQAGYATANAYLDALAQQRRSRGAVATSVAWGSWGGGGGMAGGEVGAHLDRLGVGVMDPRLAVGALQQALDHDESHLVVADLDWPRFAPIYTLARPRPLLAALPDAAPEPTGAADTGSASALADRLAALPEAEQRAVLLDTVRTNVAAVLGYADADAVEAQRAFKELGMDSVTAVELRNRLSAAAGVRLSATLVFDHPTPVALADQLRTELGYAGDGAAGSLLAELDRLEVTVAGLTAEEIERDRVTVRLQSLLAKLNETLGASAGATLVDRLESASADDVFDLIDKELGMT</sequence>
<dbReference type="FunFam" id="1.10.1200.10:FF:000007">
    <property type="entry name" value="Probable polyketide synthase pks17"/>
    <property type="match status" value="1"/>
</dbReference>
<dbReference type="InterPro" id="IPR018201">
    <property type="entry name" value="Ketoacyl_synth_AS"/>
</dbReference>
<evidence type="ECO:0000259" key="9">
    <source>
        <dbReference type="PROSITE" id="PS50075"/>
    </source>
</evidence>
<dbReference type="InterPro" id="IPR013968">
    <property type="entry name" value="PKS_KR"/>
</dbReference>
<dbReference type="NCBIfam" id="NF045894">
    <property type="entry name" value="PKS_plus_SDR"/>
    <property type="match status" value="1"/>
</dbReference>
<keyword evidence="5" id="KW-0045">Antibiotic biosynthesis</keyword>
<dbReference type="Pfam" id="PF16197">
    <property type="entry name" value="KAsynt_C_assoc"/>
    <property type="match status" value="1"/>
</dbReference>
<dbReference type="InterPro" id="IPR041618">
    <property type="entry name" value="PKS_DE"/>
</dbReference>
<keyword evidence="4 11" id="KW-0808">Transferase</keyword>
<comment type="cofactor">
    <cofactor evidence="1">
        <name>pantetheine 4'-phosphate</name>
        <dbReference type="ChEBI" id="CHEBI:47942"/>
    </cofactor>
</comment>
<accession>A0A1A8ZIV1</accession>
<dbReference type="SUPFAM" id="SSF47336">
    <property type="entry name" value="ACP-like"/>
    <property type="match status" value="1"/>
</dbReference>
<dbReference type="InterPro" id="IPR014031">
    <property type="entry name" value="Ketoacyl_synth_C"/>
</dbReference>
<dbReference type="PROSITE" id="PS50075">
    <property type="entry name" value="CARRIER"/>
    <property type="match status" value="1"/>
</dbReference>
<dbReference type="PROSITE" id="PS00606">
    <property type="entry name" value="KS3_1"/>
    <property type="match status" value="1"/>
</dbReference>
<dbReference type="Pfam" id="PF08990">
    <property type="entry name" value="Docking"/>
    <property type="match status" value="1"/>
</dbReference>
<keyword evidence="7" id="KW-0012">Acyltransferase</keyword>
<name>A0A1A8ZIV1_9ACTN</name>
<evidence type="ECO:0000256" key="7">
    <source>
        <dbReference type="ARBA" id="ARBA00023315"/>
    </source>
</evidence>
<dbReference type="Pfam" id="PF18369">
    <property type="entry name" value="PKS_DE"/>
    <property type="match status" value="1"/>
</dbReference>
<dbReference type="InterPro" id="IPR036291">
    <property type="entry name" value="NAD(P)-bd_dom_sf"/>
</dbReference>
<feature type="domain" description="Ketosynthase family 3 (KS3)" evidence="10">
    <location>
        <begin position="33"/>
        <end position="445"/>
    </location>
</feature>
<reference evidence="12" key="1">
    <citation type="submission" date="2016-06" db="EMBL/GenBank/DDBJ databases">
        <authorList>
            <person name="Varghese N."/>
            <person name="Submissions Spin"/>
        </authorList>
    </citation>
    <scope>NUCLEOTIDE SEQUENCE [LARGE SCALE GENOMIC DNA]</scope>
    <source>
        <strain evidence="12">DSM 44815</strain>
    </source>
</reference>